<evidence type="ECO:0000313" key="5">
    <source>
        <dbReference type="Proteomes" id="UP000226525"/>
    </source>
</evidence>
<dbReference type="Gene3D" id="3.40.720.10">
    <property type="entry name" value="Alkaline Phosphatase, subunit A"/>
    <property type="match status" value="1"/>
</dbReference>
<evidence type="ECO:0000256" key="2">
    <source>
        <dbReference type="ARBA" id="ARBA00022801"/>
    </source>
</evidence>
<dbReference type="Pfam" id="PF00884">
    <property type="entry name" value="Sulfatase"/>
    <property type="match status" value="1"/>
</dbReference>
<dbReference type="GO" id="GO:0046872">
    <property type="term" value="F:metal ion binding"/>
    <property type="evidence" value="ECO:0007669"/>
    <property type="project" value="UniProtKB-KW"/>
</dbReference>
<sequence length="517" mass="59312">MKNTVMEKIKPNLLFIKSDQHSFRYLSHLGNHEVETPNLDELARLGTTFTNVYCHSPICVPSRVAFLTGLMPSETEVWTNDQILNSAVPTYAHALGAGGYKPVQIGRMHLNGLDQYHGFSERYIGDHNRNFLGSPRDPGTHQSHMKGTAGPNRISLVQSGTGQSAYEIHDRIVTDTTVEYINQFCSSIKDETRPFALSIGYMLPHQPYVCNKDVYQRYRDRVKLPQIKEKRLEDYHPYLQWWKKNTGSIKITDEENLRCKAAYSGLVSSLDNMIGEIINCLKKNEIFNETIIVYTSDHGDQLGEHGFWWKQTFYEDSVKVPTIISYPKALKPNIEVDEVINHFDITATMLDLTNSPGLPRSQGKSLKNLLTADDCSWENVAVSEYCMDDSDFANVSGNLGGRDVHAKPGGVQNKMIRRDEWKLVFYEGYKPQLFNLFEDPHELNDRIEDLKNKDIRDSLINEILADWNPTAIHKRMINLKKDQLIQQEWAKLTDPDDMLRWDLDPLNDSSRLDELNL</sequence>
<evidence type="ECO:0000259" key="3">
    <source>
        <dbReference type="Pfam" id="PF00884"/>
    </source>
</evidence>
<dbReference type="InterPro" id="IPR017850">
    <property type="entry name" value="Alkaline_phosphatase_core_sf"/>
</dbReference>
<dbReference type="Proteomes" id="UP000226525">
    <property type="component" value="Unassembled WGS sequence"/>
</dbReference>
<evidence type="ECO:0000256" key="1">
    <source>
        <dbReference type="ARBA" id="ARBA00022723"/>
    </source>
</evidence>
<reference evidence="5" key="1">
    <citation type="submission" date="2017-09" db="EMBL/GenBank/DDBJ databases">
        <title>The Reconstruction of 2,631 Draft Metagenome-Assembled Genomes from the Global Oceans.</title>
        <authorList>
            <person name="Tully B.J."/>
            <person name="Graham E.D."/>
            <person name="Heidelberg J.F."/>
        </authorList>
    </citation>
    <scope>NUCLEOTIDE SEQUENCE [LARGE SCALE GENOMIC DNA]</scope>
</reference>
<accession>A0A2D6YK26</accession>
<protein>
    <recommendedName>
        <fullName evidence="3">Sulfatase N-terminal domain-containing protein</fullName>
    </recommendedName>
</protein>
<dbReference type="PANTHER" id="PTHR45953:SF1">
    <property type="entry name" value="IDURONATE 2-SULFATASE"/>
    <property type="match status" value="1"/>
</dbReference>
<dbReference type="SUPFAM" id="SSF53649">
    <property type="entry name" value="Alkaline phosphatase-like"/>
    <property type="match status" value="1"/>
</dbReference>
<keyword evidence="2" id="KW-0378">Hydrolase</keyword>
<dbReference type="InterPro" id="IPR000917">
    <property type="entry name" value="Sulfatase_N"/>
</dbReference>
<comment type="caution">
    <text evidence="4">The sequence shown here is derived from an EMBL/GenBank/DDBJ whole genome shotgun (WGS) entry which is preliminary data.</text>
</comment>
<dbReference type="EMBL" id="NZEX01000095">
    <property type="protein sequence ID" value="MAH63482.1"/>
    <property type="molecule type" value="Genomic_DNA"/>
</dbReference>
<name>A0A2D6YK26_9DELT</name>
<dbReference type="CDD" id="cd16037">
    <property type="entry name" value="sulfatase_like"/>
    <property type="match status" value="1"/>
</dbReference>
<feature type="domain" description="Sulfatase N-terminal" evidence="3">
    <location>
        <begin position="11"/>
        <end position="354"/>
    </location>
</feature>
<dbReference type="GO" id="GO:0008484">
    <property type="term" value="F:sulfuric ester hydrolase activity"/>
    <property type="evidence" value="ECO:0007669"/>
    <property type="project" value="TreeGrafter"/>
</dbReference>
<dbReference type="PANTHER" id="PTHR45953">
    <property type="entry name" value="IDURONATE 2-SULFATASE"/>
    <property type="match status" value="1"/>
</dbReference>
<keyword evidence="1" id="KW-0479">Metal-binding</keyword>
<evidence type="ECO:0000313" key="4">
    <source>
        <dbReference type="EMBL" id="MAH63482.1"/>
    </source>
</evidence>
<organism evidence="4 5">
    <name type="scientific">SAR324 cluster bacterium</name>
    <dbReference type="NCBI Taxonomy" id="2024889"/>
    <lineage>
        <taxon>Bacteria</taxon>
        <taxon>Deltaproteobacteria</taxon>
        <taxon>SAR324 cluster</taxon>
    </lineage>
</organism>
<dbReference type="AlphaFoldDB" id="A0A2D6YK26"/>
<gene>
    <name evidence="4" type="ORF">CMN54_08575</name>
</gene>
<dbReference type="GO" id="GO:0005737">
    <property type="term" value="C:cytoplasm"/>
    <property type="evidence" value="ECO:0007669"/>
    <property type="project" value="TreeGrafter"/>
</dbReference>
<proteinExistence type="predicted"/>